<dbReference type="Proteomes" id="UP000828390">
    <property type="component" value="Unassembled WGS sequence"/>
</dbReference>
<organism evidence="1 2">
    <name type="scientific">Dreissena polymorpha</name>
    <name type="common">Zebra mussel</name>
    <name type="synonym">Mytilus polymorpha</name>
    <dbReference type="NCBI Taxonomy" id="45954"/>
    <lineage>
        <taxon>Eukaryota</taxon>
        <taxon>Metazoa</taxon>
        <taxon>Spiralia</taxon>
        <taxon>Lophotrochozoa</taxon>
        <taxon>Mollusca</taxon>
        <taxon>Bivalvia</taxon>
        <taxon>Autobranchia</taxon>
        <taxon>Heteroconchia</taxon>
        <taxon>Euheterodonta</taxon>
        <taxon>Imparidentia</taxon>
        <taxon>Neoheterodontei</taxon>
        <taxon>Myida</taxon>
        <taxon>Dreissenoidea</taxon>
        <taxon>Dreissenidae</taxon>
        <taxon>Dreissena</taxon>
    </lineage>
</organism>
<name>A0A9D3XZB7_DREPO</name>
<dbReference type="AlphaFoldDB" id="A0A9D3XZB7"/>
<reference evidence="1" key="1">
    <citation type="journal article" date="2019" name="bioRxiv">
        <title>The Genome of the Zebra Mussel, Dreissena polymorpha: A Resource for Invasive Species Research.</title>
        <authorList>
            <person name="McCartney M.A."/>
            <person name="Auch B."/>
            <person name="Kono T."/>
            <person name="Mallez S."/>
            <person name="Zhang Y."/>
            <person name="Obille A."/>
            <person name="Becker A."/>
            <person name="Abrahante J.E."/>
            <person name="Garbe J."/>
            <person name="Badalamenti J.P."/>
            <person name="Herman A."/>
            <person name="Mangelson H."/>
            <person name="Liachko I."/>
            <person name="Sullivan S."/>
            <person name="Sone E.D."/>
            <person name="Koren S."/>
            <person name="Silverstein K.A.T."/>
            <person name="Beckman K.B."/>
            <person name="Gohl D.M."/>
        </authorList>
    </citation>
    <scope>NUCLEOTIDE SEQUENCE</scope>
    <source>
        <strain evidence="1">Duluth1</strain>
        <tissue evidence="1">Whole animal</tissue>
    </source>
</reference>
<evidence type="ECO:0000313" key="2">
    <source>
        <dbReference type="Proteomes" id="UP000828390"/>
    </source>
</evidence>
<reference evidence="1" key="2">
    <citation type="submission" date="2020-11" db="EMBL/GenBank/DDBJ databases">
        <authorList>
            <person name="McCartney M.A."/>
            <person name="Auch B."/>
            <person name="Kono T."/>
            <person name="Mallez S."/>
            <person name="Becker A."/>
            <person name="Gohl D.M."/>
            <person name="Silverstein K.A.T."/>
            <person name="Koren S."/>
            <person name="Bechman K.B."/>
            <person name="Herman A."/>
            <person name="Abrahante J.E."/>
            <person name="Garbe J."/>
        </authorList>
    </citation>
    <scope>NUCLEOTIDE SEQUENCE</scope>
    <source>
        <strain evidence="1">Duluth1</strain>
        <tissue evidence="1">Whole animal</tissue>
    </source>
</reference>
<comment type="caution">
    <text evidence="1">The sequence shown here is derived from an EMBL/GenBank/DDBJ whole genome shotgun (WGS) entry which is preliminary data.</text>
</comment>
<sequence length="162" mass="18167">MIVRNSADQVQCAGPRPVLPSIKRIVFYAITCSSTWLHSLFSTLLTCDHEVVCELGFCNITPCAKSVSFTIQTGKHTLNMYESFKQSLSSLKQLQTLSIELAYDRLGVWFALHGLNIKCLTLSCMNKRLELTYVESLSQSLSSLKQLETLSIEFAYDSPDLC</sequence>
<accession>A0A9D3XZB7</accession>
<gene>
    <name evidence="1" type="ORF">DPMN_194687</name>
</gene>
<proteinExistence type="predicted"/>
<dbReference type="SUPFAM" id="SSF52047">
    <property type="entry name" value="RNI-like"/>
    <property type="match status" value="1"/>
</dbReference>
<evidence type="ECO:0000313" key="1">
    <source>
        <dbReference type="EMBL" id="KAH3689792.1"/>
    </source>
</evidence>
<protein>
    <submittedName>
        <fullName evidence="1">Uncharacterized protein</fullName>
    </submittedName>
</protein>
<dbReference type="EMBL" id="JAIWYP010000094">
    <property type="protein sequence ID" value="KAH3689792.1"/>
    <property type="molecule type" value="Genomic_DNA"/>
</dbReference>
<keyword evidence="2" id="KW-1185">Reference proteome</keyword>